<dbReference type="Pfam" id="PF17815">
    <property type="entry name" value="PDZ_3"/>
    <property type="match status" value="1"/>
</dbReference>
<dbReference type="Proteomes" id="UP000029121">
    <property type="component" value="Unassembled WGS sequence"/>
</dbReference>
<reference evidence="7" key="1">
    <citation type="journal article" date="2013" name="Nat. Genet.">
        <title>The Capsella rubella genome and the genomic consequences of rapid mating system evolution.</title>
        <authorList>
            <person name="Slotte T."/>
            <person name="Hazzouri K.M."/>
            <person name="Agren J.A."/>
            <person name="Koenig D."/>
            <person name="Maumus F."/>
            <person name="Guo Y.L."/>
            <person name="Steige K."/>
            <person name="Platts A.E."/>
            <person name="Escobar J.S."/>
            <person name="Newman L.K."/>
            <person name="Wang W."/>
            <person name="Mandakova T."/>
            <person name="Vello E."/>
            <person name="Smith L.M."/>
            <person name="Henz S.R."/>
            <person name="Steffen J."/>
            <person name="Takuno S."/>
            <person name="Brandvain Y."/>
            <person name="Coop G."/>
            <person name="Andolfatto P."/>
            <person name="Hu T.T."/>
            <person name="Blanchette M."/>
            <person name="Clark R.M."/>
            <person name="Quesneville H."/>
            <person name="Nordborg M."/>
            <person name="Gaut B.S."/>
            <person name="Lysak M.A."/>
            <person name="Jenkins J."/>
            <person name="Grimwood J."/>
            <person name="Chapman J."/>
            <person name="Prochnik S."/>
            <person name="Shu S."/>
            <person name="Rokhsar D."/>
            <person name="Schmutz J."/>
            <person name="Weigel D."/>
            <person name="Wright S.I."/>
        </authorList>
    </citation>
    <scope>NUCLEOTIDE SEQUENCE [LARGE SCALE GENOMIC DNA]</scope>
    <source>
        <strain evidence="7">cv. Monte Gargano</strain>
    </source>
</reference>
<evidence type="ECO:0000259" key="5">
    <source>
        <dbReference type="Pfam" id="PF17815"/>
    </source>
</evidence>
<protein>
    <recommendedName>
        <fullName evidence="5">Protease Do-like PDZ domain-containing protein</fullName>
    </recommendedName>
</protein>
<dbReference type="SUPFAM" id="SSF50494">
    <property type="entry name" value="Trypsin-like serine proteases"/>
    <property type="match status" value="1"/>
</dbReference>
<dbReference type="PANTHER" id="PTHR45980">
    <property type="match status" value="1"/>
</dbReference>
<dbReference type="SUPFAM" id="SSF50156">
    <property type="entry name" value="PDZ domain-like"/>
    <property type="match status" value="1"/>
</dbReference>
<evidence type="ECO:0000256" key="3">
    <source>
        <dbReference type="ARBA" id="ARBA00022801"/>
    </source>
</evidence>
<organism evidence="6 7">
    <name type="scientific">Capsella rubella</name>
    <dbReference type="NCBI Taxonomy" id="81985"/>
    <lineage>
        <taxon>Eukaryota</taxon>
        <taxon>Viridiplantae</taxon>
        <taxon>Streptophyta</taxon>
        <taxon>Embryophyta</taxon>
        <taxon>Tracheophyta</taxon>
        <taxon>Spermatophyta</taxon>
        <taxon>Magnoliopsida</taxon>
        <taxon>eudicotyledons</taxon>
        <taxon>Gunneridae</taxon>
        <taxon>Pentapetalae</taxon>
        <taxon>rosids</taxon>
        <taxon>malvids</taxon>
        <taxon>Brassicales</taxon>
        <taxon>Brassicaceae</taxon>
        <taxon>Camelineae</taxon>
        <taxon>Capsella</taxon>
    </lineage>
</organism>
<keyword evidence="3" id="KW-0378">Hydrolase</keyword>
<dbReference type="Gene3D" id="2.30.42.10">
    <property type="match status" value="1"/>
</dbReference>
<evidence type="ECO:0000256" key="1">
    <source>
        <dbReference type="ARBA" id="ARBA00010541"/>
    </source>
</evidence>
<proteinExistence type="inferred from homology"/>
<dbReference type="PRINTS" id="PR00834">
    <property type="entry name" value="PROTEASES2C"/>
</dbReference>
<dbReference type="eggNOG" id="KOG1320">
    <property type="taxonomic scope" value="Eukaryota"/>
</dbReference>
<dbReference type="PANTHER" id="PTHR45980:SF9">
    <property type="entry name" value="PROTEASE DO-LIKE 10, MITOCHONDRIAL-RELATED"/>
    <property type="match status" value="1"/>
</dbReference>
<dbReference type="InterPro" id="IPR046449">
    <property type="entry name" value="DEGP_PDZ_sf"/>
</dbReference>
<dbReference type="InterPro" id="IPR001940">
    <property type="entry name" value="Peptidase_S1C"/>
</dbReference>
<dbReference type="GO" id="GO:0004252">
    <property type="term" value="F:serine-type endopeptidase activity"/>
    <property type="evidence" value="ECO:0007669"/>
    <property type="project" value="InterPro"/>
</dbReference>
<sequence>MSLWSVRIITRFFNSSTTQQVPRFLSSPFLHRRSNSVRNNPQPPTTGISGFHASIPRFCHSVCVNSQSESTHTEKSAIDTALDSVVKIFCFCSEPDDDKPWTNSYEGLAEGSGFAILGRRILTNAHVVEDHLYLQVKRHGSSTKYRAIVEAVGDECDLAILAVDNEEFWEDLNPLELGDIPSIGETVFAIGYPIEGIVSRVEVRAYSHSTTKLLTIQVDAAITNGNSGGPVIMGNKVVGVAFQSLVWSENTDVVEEKGYYTGFDLPDISCQAMENSQIRKHFKMEHAMSGILINEMNMVSAAHTILKKDDVILAIDGVPIGNDETILLRGKERIHFNHLVSMKKQGEKGVFKVLRDGREHEFKISLNSMQQRLVPVREFDPFYPKWYIFAGFIFASLSKRNIKNSSTRCDCALERRPEKYYEETIIISQVLLDDINVGYYSFKNLQVKKVNGEEVRHMNQLRTLIKKCRTEDLRLDLEKGKVIILNYKSARKETLLILERHRIPSCMS</sequence>
<dbReference type="GO" id="GO:0006508">
    <property type="term" value="P:proteolysis"/>
    <property type="evidence" value="ECO:0007669"/>
    <property type="project" value="UniProtKB-KW"/>
</dbReference>
<dbReference type="InterPro" id="IPR041517">
    <property type="entry name" value="DEGP_PDZ"/>
</dbReference>
<keyword evidence="2" id="KW-0645">Protease</keyword>
<comment type="similarity">
    <text evidence="1">Belongs to the peptidase S1C family.</text>
</comment>
<dbReference type="AlphaFoldDB" id="R0F0G8"/>
<dbReference type="InterPro" id="IPR043504">
    <property type="entry name" value="Peptidase_S1_PA_chymotrypsin"/>
</dbReference>
<dbReference type="InterPro" id="IPR009003">
    <property type="entry name" value="Peptidase_S1_PA"/>
</dbReference>
<keyword evidence="4" id="KW-0720">Serine protease</keyword>
<evidence type="ECO:0000313" key="7">
    <source>
        <dbReference type="Proteomes" id="UP000029121"/>
    </source>
</evidence>
<evidence type="ECO:0000256" key="4">
    <source>
        <dbReference type="ARBA" id="ARBA00022825"/>
    </source>
</evidence>
<accession>R0F0G8</accession>
<dbReference type="EMBL" id="KB870812">
    <property type="protein sequence ID" value="EOA15052.1"/>
    <property type="molecule type" value="Genomic_DNA"/>
</dbReference>
<dbReference type="Gene3D" id="3.20.190.20">
    <property type="match status" value="1"/>
</dbReference>
<evidence type="ECO:0000256" key="2">
    <source>
        <dbReference type="ARBA" id="ARBA00022670"/>
    </source>
</evidence>
<evidence type="ECO:0000313" key="6">
    <source>
        <dbReference type="EMBL" id="EOA15052.1"/>
    </source>
</evidence>
<dbReference type="Pfam" id="PF13365">
    <property type="entry name" value="Trypsin_2"/>
    <property type="match status" value="1"/>
</dbReference>
<dbReference type="Gene3D" id="2.40.10.10">
    <property type="entry name" value="Trypsin-like serine proteases"/>
    <property type="match status" value="2"/>
</dbReference>
<keyword evidence="7" id="KW-1185">Reference proteome</keyword>
<gene>
    <name evidence="6" type="ORF">CARUB_v10028411mg</name>
</gene>
<feature type="domain" description="Protease Do-like PDZ" evidence="5">
    <location>
        <begin position="374"/>
        <end position="508"/>
    </location>
</feature>
<name>R0F0G8_9BRAS</name>
<dbReference type="STRING" id="81985.R0F0G8"/>
<dbReference type="InterPro" id="IPR036034">
    <property type="entry name" value="PDZ_sf"/>
</dbReference>